<reference evidence="3" key="2">
    <citation type="submission" date="2015-03" db="EMBL/GenBank/DDBJ databases">
        <title>The genome and structure of Sinorhizobium meliloti phage phiM9.</title>
        <authorList>
            <person name="Johnson M.C."/>
            <person name="Tatum K.B."/>
            <person name="Lynn J.S."/>
            <person name="Brewer T.E."/>
            <person name="Washburn B.K."/>
            <person name="Stroupe M.E."/>
            <person name="Jones K.M."/>
        </authorList>
    </citation>
    <scope>NUCLEOTIDE SEQUENCE [LARGE SCALE GENOMIC DNA]</scope>
</reference>
<evidence type="ECO:0000256" key="1">
    <source>
        <dbReference type="SAM" id="MobiDB-lite"/>
    </source>
</evidence>
<sequence>MRWRSSTRRTRRSITEPTVVSSTTATLNGSAKRRKWRRTMPKYFLCWNEIKLRHGKIPANRMLIKEGEAKAKFEAKRMNHCYGDGTHWIEVE</sequence>
<name>A0A0F6R5Z6_9CAUD</name>
<proteinExistence type="predicted"/>
<reference evidence="2 3" key="1">
    <citation type="journal article" date="2015" name="J. Virol.">
        <title>Sinorhizobium meliloti Phage ?M9 Defines a New Group of T4 Superfamily Phages with Unusual Genomic Features but a Common T=16 Capsid.</title>
        <authorList>
            <person name="Johnson M.C."/>
            <person name="Tatum K.B."/>
            <person name="Lynn J.S."/>
            <person name="Brewer T.E."/>
            <person name="Lu S."/>
            <person name="Washburn B.K."/>
            <person name="Stroupe M.E."/>
            <person name="Jones K.M."/>
        </authorList>
    </citation>
    <scope>NUCLEOTIDE SEQUENCE [LARGE SCALE GENOMIC DNA]</scope>
</reference>
<dbReference type="GeneID" id="26517837"/>
<evidence type="ECO:0000313" key="2">
    <source>
        <dbReference type="EMBL" id="AKE44785.1"/>
    </source>
</evidence>
<feature type="compositionally biased region" description="Polar residues" evidence="1">
    <location>
        <begin position="16"/>
        <end position="29"/>
    </location>
</feature>
<dbReference type="KEGG" id="vg:26517837"/>
<dbReference type="Proteomes" id="UP000033804">
    <property type="component" value="Segment"/>
</dbReference>
<feature type="region of interest" description="Disordered" evidence="1">
    <location>
        <begin position="1"/>
        <end position="32"/>
    </location>
</feature>
<evidence type="ECO:0000313" key="3">
    <source>
        <dbReference type="Proteomes" id="UP000033804"/>
    </source>
</evidence>
<keyword evidence="3" id="KW-1185">Reference proteome</keyword>
<accession>A0A0F6R5Z6</accession>
<dbReference type="RefSeq" id="YP_009189539.1">
    <property type="nucleotide sequence ID" value="NC_028676.1"/>
</dbReference>
<organism evidence="2 3">
    <name type="scientific">Sinorhizobium phage phiM9</name>
    <dbReference type="NCBI Taxonomy" id="1636182"/>
    <lineage>
        <taxon>Viruses</taxon>
        <taxon>Duplodnaviria</taxon>
        <taxon>Heunggongvirae</taxon>
        <taxon>Uroviricota</taxon>
        <taxon>Caudoviricetes</taxon>
        <taxon>Pootjesviridae</taxon>
        <taxon>Emnonavirus</taxon>
        <taxon>Emnonavirus phiM9</taxon>
    </lineage>
</organism>
<feature type="compositionally biased region" description="Basic residues" evidence="1">
    <location>
        <begin position="1"/>
        <end position="12"/>
    </location>
</feature>
<dbReference type="EMBL" id="KP881232">
    <property type="protein sequence ID" value="AKE44785.1"/>
    <property type="molecule type" value="Genomic_DNA"/>
</dbReference>
<protein>
    <submittedName>
        <fullName evidence="2">Uncharacterized protein</fullName>
    </submittedName>
</protein>
<gene>
    <name evidence="2" type="ORF">Sm_phiM9_157</name>
</gene>